<dbReference type="EMBL" id="JAAALK010000283">
    <property type="protein sequence ID" value="KAG8076518.1"/>
    <property type="molecule type" value="Genomic_DNA"/>
</dbReference>
<organism evidence="1 2">
    <name type="scientific">Zizania palustris</name>
    <name type="common">Northern wild rice</name>
    <dbReference type="NCBI Taxonomy" id="103762"/>
    <lineage>
        <taxon>Eukaryota</taxon>
        <taxon>Viridiplantae</taxon>
        <taxon>Streptophyta</taxon>
        <taxon>Embryophyta</taxon>
        <taxon>Tracheophyta</taxon>
        <taxon>Spermatophyta</taxon>
        <taxon>Magnoliopsida</taxon>
        <taxon>Liliopsida</taxon>
        <taxon>Poales</taxon>
        <taxon>Poaceae</taxon>
        <taxon>BOP clade</taxon>
        <taxon>Oryzoideae</taxon>
        <taxon>Oryzeae</taxon>
        <taxon>Zizaniinae</taxon>
        <taxon>Zizania</taxon>
    </lineage>
</organism>
<accession>A0A8J5W3Q0</accession>
<name>A0A8J5W3Q0_ZIZPA</name>
<reference evidence="1" key="2">
    <citation type="submission" date="2021-02" db="EMBL/GenBank/DDBJ databases">
        <authorList>
            <person name="Kimball J.A."/>
            <person name="Haas M.W."/>
            <person name="Macchietto M."/>
            <person name="Kono T."/>
            <person name="Duquette J."/>
            <person name="Shao M."/>
        </authorList>
    </citation>
    <scope>NUCLEOTIDE SEQUENCE</scope>
    <source>
        <tissue evidence="1">Fresh leaf tissue</tissue>
    </source>
</reference>
<evidence type="ECO:0000313" key="1">
    <source>
        <dbReference type="EMBL" id="KAG8076518.1"/>
    </source>
</evidence>
<proteinExistence type="predicted"/>
<dbReference type="AlphaFoldDB" id="A0A8J5W3Q0"/>
<keyword evidence="2" id="KW-1185">Reference proteome</keyword>
<reference evidence="1" key="1">
    <citation type="journal article" date="2021" name="bioRxiv">
        <title>Whole Genome Assembly and Annotation of Northern Wild Rice, Zizania palustris L., Supports a Whole Genome Duplication in the Zizania Genus.</title>
        <authorList>
            <person name="Haas M."/>
            <person name="Kono T."/>
            <person name="Macchietto M."/>
            <person name="Millas R."/>
            <person name="McGilp L."/>
            <person name="Shao M."/>
            <person name="Duquette J."/>
            <person name="Hirsch C.N."/>
            <person name="Kimball J."/>
        </authorList>
    </citation>
    <scope>NUCLEOTIDE SEQUENCE</scope>
    <source>
        <tissue evidence="1">Fresh leaf tissue</tissue>
    </source>
</reference>
<comment type="caution">
    <text evidence="1">The sequence shown here is derived from an EMBL/GenBank/DDBJ whole genome shotgun (WGS) entry which is preliminary data.</text>
</comment>
<dbReference type="Proteomes" id="UP000729402">
    <property type="component" value="Unassembled WGS sequence"/>
</dbReference>
<sequence>MPGSEQWRWVSYDKLEHRGLCGVWVLGEFVGVVSCARSRAAASAEGSPQETANHFLWSLTVRVQARNMSVS</sequence>
<evidence type="ECO:0000313" key="2">
    <source>
        <dbReference type="Proteomes" id="UP000729402"/>
    </source>
</evidence>
<gene>
    <name evidence="1" type="ORF">GUJ93_ZPchr0006g44242</name>
</gene>
<protein>
    <submittedName>
        <fullName evidence="1">Uncharacterized protein</fullName>
    </submittedName>
</protein>